<organism evidence="2 3">
    <name type="scientific">Flagellimonas allohymeniacidonis</name>
    <dbReference type="NCBI Taxonomy" id="2517819"/>
    <lineage>
        <taxon>Bacteria</taxon>
        <taxon>Pseudomonadati</taxon>
        <taxon>Bacteroidota</taxon>
        <taxon>Flavobacteriia</taxon>
        <taxon>Flavobacteriales</taxon>
        <taxon>Flavobacteriaceae</taxon>
        <taxon>Flagellimonas</taxon>
    </lineage>
</organism>
<accession>A0A4Q8QN01</accession>
<name>A0A4Q8QN01_9FLAO</name>
<dbReference type="Proteomes" id="UP000291981">
    <property type="component" value="Unassembled WGS sequence"/>
</dbReference>
<proteinExistence type="predicted"/>
<reference evidence="2 3" key="1">
    <citation type="submission" date="2019-02" db="EMBL/GenBank/DDBJ databases">
        <title>Draft genome sequence of Muricauda sp. 176CP4-71.</title>
        <authorList>
            <person name="Park J.-S."/>
        </authorList>
    </citation>
    <scope>NUCLEOTIDE SEQUENCE [LARGE SCALE GENOMIC DNA]</scope>
    <source>
        <strain evidence="2 3">176CP4-71</strain>
    </source>
</reference>
<evidence type="ECO:0000313" key="3">
    <source>
        <dbReference type="Proteomes" id="UP000291981"/>
    </source>
</evidence>
<dbReference type="EMBL" id="SGIU01000001">
    <property type="protein sequence ID" value="TAI49686.1"/>
    <property type="molecule type" value="Genomic_DNA"/>
</dbReference>
<feature type="chain" id="PRO_5020692224" description="DUF4174 domain-containing protein" evidence="1">
    <location>
        <begin position="24"/>
        <end position="275"/>
    </location>
</feature>
<evidence type="ECO:0000313" key="2">
    <source>
        <dbReference type="EMBL" id="TAI49686.1"/>
    </source>
</evidence>
<evidence type="ECO:0000256" key="1">
    <source>
        <dbReference type="SAM" id="SignalP"/>
    </source>
</evidence>
<feature type="signal peptide" evidence="1">
    <location>
        <begin position="1"/>
        <end position="23"/>
    </location>
</feature>
<evidence type="ECO:0008006" key="4">
    <source>
        <dbReference type="Google" id="ProtNLM"/>
    </source>
</evidence>
<sequence>MKIKAILLVMVGVMAANSGSAQFNEYKYIIVPKKFDAYRKPNQHQTSTLVKYMLTQHGFNVVYDDALPPDVLTNRCLALMTDVEDTSSMFNTKLSILFKDCKSNEVFRTIEGTSRSKEFKEAYKEAIKMAFVSFDAINYTYKPSESTEVSPKDEPIKISFKDDVKTVEEEKKSKVIEQEATPENQTYKSVEPTPSNYTKAESSAAETLYAQPIENGFQLVDSTPEIRLILVKSSLENVFLVQGGPNGIVYQKEDTWWWEHMENGNKKLEQLNIKF</sequence>
<dbReference type="AlphaFoldDB" id="A0A4Q8QN01"/>
<protein>
    <recommendedName>
        <fullName evidence="4">DUF4174 domain-containing protein</fullName>
    </recommendedName>
</protein>
<keyword evidence="3" id="KW-1185">Reference proteome</keyword>
<dbReference type="OrthoDB" id="1274006at2"/>
<gene>
    <name evidence="2" type="ORF">EW142_07780</name>
</gene>
<keyword evidence="1" id="KW-0732">Signal</keyword>
<comment type="caution">
    <text evidence="2">The sequence shown here is derived from an EMBL/GenBank/DDBJ whole genome shotgun (WGS) entry which is preliminary data.</text>
</comment>